<evidence type="ECO:0000313" key="2">
    <source>
        <dbReference type="EMBL" id="OLN81300.1"/>
    </source>
</evidence>
<feature type="compositionally biased region" description="Basic and acidic residues" evidence="1">
    <location>
        <begin position="331"/>
        <end position="345"/>
    </location>
</feature>
<feature type="compositionally biased region" description="Low complexity" evidence="1">
    <location>
        <begin position="899"/>
        <end position="911"/>
    </location>
</feature>
<comment type="caution">
    <text evidence="2">The sequence shown here is derived from an EMBL/GenBank/DDBJ whole genome shotgun (WGS) entry which is preliminary data.</text>
</comment>
<feature type="compositionally biased region" description="Basic and acidic residues" evidence="1">
    <location>
        <begin position="2178"/>
        <end position="2212"/>
    </location>
</feature>
<feature type="region of interest" description="Disordered" evidence="1">
    <location>
        <begin position="1424"/>
        <end position="2237"/>
    </location>
</feature>
<feature type="region of interest" description="Disordered" evidence="1">
    <location>
        <begin position="817"/>
        <end position="1097"/>
    </location>
</feature>
<feature type="compositionally biased region" description="Polar residues" evidence="1">
    <location>
        <begin position="1321"/>
        <end position="1333"/>
    </location>
</feature>
<feature type="compositionally biased region" description="Basic and acidic residues" evidence="1">
    <location>
        <begin position="64"/>
        <end position="120"/>
    </location>
</feature>
<feature type="compositionally biased region" description="Polar residues" evidence="1">
    <location>
        <begin position="2220"/>
        <end position="2237"/>
    </location>
</feature>
<feature type="compositionally biased region" description="Low complexity" evidence="1">
    <location>
        <begin position="429"/>
        <end position="447"/>
    </location>
</feature>
<feature type="compositionally biased region" description="Acidic residues" evidence="1">
    <location>
        <begin position="1812"/>
        <end position="1821"/>
    </location>
</feature>
<feature type="compositionally biased region" description="Polar residues" evidence="1">
    <location>
        <begin position="1394"/>
        <end position="1405"/>
    </location>
</feature>
<feature type="compositionally biased region" description="Polar residues" evidence="1">
    <location>
        <begin position="2434"/>
        <end position="2448"/>
    </location>
</feature>
<feature type="compositionally biased region" description="Basic and acidic residues" evidence="1">
    <location>
        <begin position="660"/>
        <end position="675"/>
    </location>
</feature>
<feature type="compositionally biased region" description="Polar residues" evidence="1">
    <location>
        <begin position="2370"/>
        <end position="2379"/>
    </location>
</feature>
<feature type="compositionally biased region" description="Basic and acidic residues" evidence="1">
    <location>
        <begin position="1040"/>
        <end position="1053"/>
    </location>
</feature>
<proteinExistence type="predicted"/>
<feature type="compositionally biased region" description="Acidic residues" evidence="1">
    <location>
        <begin position="121"/>
        <end position="132"/>
    </location>
</feature>
<feature type="compositionally biased region" description="Polar residues" evidence="1">
    <location>
        <begin position="1354"/>
        <end position="1368"/>
    </location>
</feature>
<name>A0A1Q8RA99_9PEZI</name>
<feature type="compositionally biased region" description="Polar residues" evidence="1">
    <location>
        <begin position="2063"/>
        <end position="2077"/>
    </location>
</feature>
<dbReference type="OrthoDB" id="4849666at2759"/>
<feature type="compositionally biased region" description="Polar residues" evidence="1">
    <location>
        <begin position="716"/>
        <end position="731"/>
    </location>
</feature>
<feature type="compositionally biased region" description="Acidic residues" evidence="1">
    <location>
        <begin position="2335"/>
        <end position="2344"/>
    </location>
</feature>
<feature type="compositionally biased region" description="Polar residues" evidence="1">
    <location>
        <begin position="1569"/>
        <end position="1578"/>
    </location>
</feature>
<feature type="compositionally biased region" description="Acidic residues" evidence="1">
    <location>
        <begin position="1274"/>
        <end position="1286"/>
    </location>
</feature>
<feature type="compositionally biased region" description="Acidic residues" evidence="1">
    <location>
        <begin position="2081"/>
        <end position="2091"/>
    </location>
</feature>
<accession>A0A1Q8RA99</accession>
<feature type="compositionally biased region" description="Basic and acidic residues" evidence="1">
    <location>
        <begin position="2312"/>
        <end position="2334"/>
    </location>
</feature>
<feature type="compositionally biased region" description="Basic and acidic residues" evidence="1">
    <location>
        <begin position="556"/>
        <end position="567"/>
    </location>
</feature>
<feature type="region of interest" description="Disordered" evidence="1">
    <location>
        <begin position="2292"/>
        <end position="2605"/>
    </location>
</feature>
<sequence length="2605" mass="282474">MTVKLDVATLVAQMNEALASIHATIEGLSTSAAESDSKLDELERKRDSTLAELQAAYEQERREIAAARQKELDDIAEQRRREDEEREARRRREDEELAARKAKEDEEKQGKFDDTTRNVEDEMDNLMDSIEDEAAKTISEGEAKLAELEQRRKELNRMIEEQMKAALPPIPTRKRARTIRKTGGVSSAEPSPKPPSEEASADYEKGEESVAEGAAKPSEEPVNDEADPAPVTENNGDPPPIENGAAPEVKAKNAISDHQDEPDPESNGGEDKTSVPLEEVPADAPDGEEKNTEGDNSQPPSEEPAAERSVEEEASTEEAQSSGSTPPTEALDSRIEATTEDRTGPEEVPEDAAAPEEDPGITQPFEAQGNAETDQPANTDPDTATVEVEGDVGPEEENVAAVETRELIEEVRVGSKPTAEESAAEEEPVGSVSEKVPAADGAPAADDSLTMDEAGALTEETPLCEDSQVEASHELHANQAVPAEEDTAEDLSATKNEMDDEDNVLTKDHAVETEVSTAAEKATPEPAETVTDERQKSQEDSSFGLPVIEVTAPESPVKDEELEHSAEIEDSDISQTIEKQDNKVADGSTDGRFTPEVLSKAVVDEPVTEDAPPAGVSPQEEAGCELDEEQAVKETMIFEDTPTDVEVALDEDPSSQGVAKTEESLAREEPSKQEEALPVVEVSAAVDTITEDGDIAQKEGPAEEKAENMATEPLYNEQNEPDSVTCTAGQESSEKPNELEDVEDVAHDQVTHTMEAEPERTTADEGEVEETFKGSAQVGVSEEAGPSDASAPGDPDRDASVAQLRDIYNRRVDMVESGKVVEEGTPSADGKVQVHPDLQEIQEEVSEPPPTTQEDIEHLPTTASEDFEDGDHESRDASNLPEEQFTGGVSDPTPDDPADGASDAAADAPGDLTERTEVEERPQFSTVPEDTLYGEEVHVTDPTPDGALKDDTPATPPEDDEITAAEDQVNQNMSDALHADVPSADDYDGPEQMTAHDHQSEENDAKSFLSDGQDEEVPAELDSKASSHREDNFSNEEDDSLSHVPEETGDKQDLSIITEYTESSASSVGDDSVQATKTAEYFSPEQVSRNVSEAPKAALESSYTNEYITMAADESNSPEQHTSFFPSVSTLGQSQNPLASVKEVHFEDENENDDNQSSPVLSVREDDSDLEDVVKAYNDSLDQTGSTGYEAPAFQAQDASRNPFAKSAVDGSKGSLFNPFYRSTTDATDGFIGSASSFSENHPEYSEDSFAQSVSSHAHRQTPSVTDSFLQSTDDYEQQAAEENDNDASRNPFGRSSTPEEHSFLPTASTLEHRGLGREGSFNNPFARSSTVSGDFYAPVGEDFEPEESPRALGSTSNTSFAHSTTATLADEEFASAASEVERRQPTPQVPESMYNNPFSRSISAEQKFPPSASALGYNQLAAPRTNPFAAGGEITGRGVDESTFHQNISSVVDPNERLAGGDDSDSGLEESMNPGTHQFVQGSSPLSARHLAPTSLDSIQERYNSELEDMDSDSEESESLTTSQQLPGSQPRAPPPMPSIAERYRPEFDDPGFEDEHENLGSGIHRPGQNNTSLTSHQYKESRLSPSPPPHALSSHGVYNQDVEDSSDNEDDAFDLDIARPTQANLLSSSQYGATPPPPPPPHVTSSQEYHHQQLEEPSEEEKRTWGDAFTPAQLINLPTSHYAATASSPPQPPRAPSSLSQNRYQVEDADEEEQGVLPSKIPQHNLPSALSISDHQAIPPPPPPPRAPSSQGFHHQEQTYSSEEETPYTHEIARPGQFPISSSSQCSATPPPPPPQLVPSSQWHRRVDLEDSNDEEDACDSNAARPAHMQNLSTSHFRAAPSSTSPPRAPSALDRHGHELEDSDSEENEEVQDSEANTYGQKTIMDTSSLLETSSIFVDPMRPASSPRSMTPTAEISPKQSAFKESAPVASSPGLHAHQREDEEEESGDSWDNIHQRGEAIDSEGSGPGFAAPTPQLRVESFERQWPNASNDQISTASTYLAPNGPGDFTDTELHEYATPLASAGFSASSQDTHGARDSLEHSETIESASTEDNIDEETFNPGTANSPQTQSMSLAQELGEDDDSDAEDVYDHSQAPAFLTQIGTTQQQHANESAAEQMIDSSLTDSDDGSSPVIVSSSETPAAQHASSRFGATTWRDELRSPTLFGATRHSRSGSLREELQKSLRQETEAGHHAQVHSEQRQPEFHAQEAYDAYESQEAQVHSQSAQIYGQQTYAEPLHSPEYIQQTSVQQPFGNQTVQAYEQDPYAQQQYGQVQYGTESYGQVEYVHEQTLGHYGQPSFGQPEVQVTEIHEEHEKEKEKEKEADELRDESGEQVEEEETEQTTPNMKPKASEQTPGISSLALRQDSPATPSSRGTPSRGLAFSRHNPDRPQTPPSQPAQEEENFDPEAFVPRDVTNVPWHARSDSVPYSMRSQSTLESVASSPVHSALHADKHEPVIRDSWPASVHNLTRPRNDSSLTDRSDYDPFKYEGGNKTLHGATASVGSSSDSPPRNPGSKNTSPGSLISRMRGIFENTQAKQEPTSPVRSRPVSGVFHPVRRAKPGGEGDNPGSERKAGFLNEAEDEVDEQSALLRNSAGGLEAN</sequence>
<evidence type="ECO:0000313" key="3">
    <source>
        <dbReference type="Proteomes" id="UP000186583"/>
    </source>
</evidence>
<feature type="compositionally biased region" description="Low complexity" evidence="1">
    <location>
        <begin position="517"/>
        <end position="529"/>
    </location>
</feature>
<organism evidence="2 3">
    <name type="scientific">Colletotrichum chlorophyti</name>
    <dbReference type="NCBI Taxonomy" id="708187"/>
    <lineage>
        <taxon>Eukaryota</taxon>
        <taxon>Fungi</taxon>
        <taxon>Dikarya</taxon>
        <taxon>Ascomycota</taxon>
        <taxon>Pezizomycotina</taxon>
        <taxon>Sordariomycetes</taxon>
        <taxon>Hypocreomycetidae</taxon>
        <taxon>Glomerellales</taxon>
        <taxon>Glomerellaceae</taxon>
        <taxon>Colletotrichum</taxon>
    </lineage>
</organism>
<feature type="compositionally biased region" description="Acidic residues" evidence="1">
    <location>
        <begin position="388"/>
        <end position="398"/>
    </location>
</feature>
<feature type="compositionally biased region" description="Acidic residues" evidence="1">
    <location>
        <begin position="1863"/>
        <end position="1875"/>
    </location>
</feature>
<keyword evidence="3" id="KW-1185">Reference proteome</keyword>
<feature type="compositionally biased region" description="Polar residues" evidence="1">
    <location>
        <begin position="1249"/>
        <end position="1273"/>
    </location>
</feature>
<feature type="compositionally biased region" description="Polar residues" evidence="1">
    <location>
        <begin position="1727"/>
        <end position="1736"/>
    </location>
</feature>
<feature type="compositionally biased region" description="Polar residues" evidence="1">
    <location>
        <begin position="2505"/>
        <end position="2526"/>
    </location>
</feature>
<feature type="region of interest" description="Disordered" evidence="1">
    <location>
        <begin position="156"/>
        <end position="398"/>
    </location>
</feature>
<feature type="compositionally biased region" description="Basic and acidic residues" evidence="1">
    <location>
        <begin position="1021"/>
        <end position="1032"/>
    </location>
</feature>
<evidence type="ECO:0000256" key="1">
    <source>
        <dbReference type="SAM" id="MobiDB-lite"/>
    </source>
</evidence>
<feature type="region of interest" description="Disordered" evidence="1">
    <location>
        <begin position="64"/>
        <end position="142"/>
    </location>
</feature>
<feature type="compositionally biased region" description="Polar residues" evidence="1">
    <location>
        <begin position="1750"/>
        <end position="1763"/>
    </location>
</feature>
<feature type="compositionally biased region" description="Basic and acidic residues" evidence="1">
    <location>
        <begin position="912"/>
        <end position="922"/>
    </location>
</feature>
<feature type="compositionally biased region" description="Polar residues" evidence="1">
    <location>
        <begin position="1114"/>
        <end position="1138"/>
    </location>
</feature>
<feature type="compositionally biased region" description="Polar residues" evidence="1">
    <location>
        <begin position="1058"/>
        <end position="1077"/>
    </location>
</feature>
<dbReference type="EMBL" id="MPGH01000256">
    <property type="protein sequence ID" value="OLN81300.1"/>
    <property type="molecule type" value="Genomic_DNA"/>
</dbReference>
<feature type="compositionally biased region" description="Polar residues" evidence="1">
    <location>
        <begin position="1623"/>
        <end position="1634"/>
    </location>
</feature>
<feature type="compositionally biased region" description="Basic and acidic residues" evidence="1">
    <location>
        <begin position="994"/>
        <end position="1005"/>
    </location>
</feature>
<protein>
    <submittedName>
        <fullName evidence="2">Uncharacterized protein</fullName>
    </submittedName>
</protein>
<feature type="compositionally biased region" description="Acidic residues" evidence="1">
    <location>
        <begin position="1507"/>
        <end position="1519"/>
    </location>
</feature>
<feature type="compositionally biased region" description="Basic and acidic residues" evidence="1">
    <location>
        <begin position="2452"/>
        <end position="2461"/>
    </location>
</feature>
<gene>
    <name evidence="2" type="ORF">CCHL11_10011</name>
</gene>
<feature type="region of interest" description="Disordered" evidence="1">
    <location>
        <begin position="1112"/>
        <end position="1408"/>
    </location>
</feature>
<feature type="compositionally biased region" description="Basic and acidic residues" evidence="1">
    <location>
        <begin position="1650"/>
        <end position="1667"/>
    </location>
</feature>
<feature type="region of interest" description="Disordered" evidence="1">
    <location>
        <begin position="410"/>
        <end position="626"/>
    </location>
</feature>
<feature type="compositionally biased region" description="Polar residues" evidence="1">
    <location>
        <begin position="2104"/>
        <end position="2114"/>
    </location>
</feature>
<dbReference type="STRING" id="708187.A0A1Q8RA99"/>
<feature type="compositionally biased region" description="Low complexity" evidence="1">
    <location>
        <begin position="1781"/>
        <end position="1790"/>
    </location>
</feature>
<reference evidence="2 3" key="1">
    <citation type="submission" date="2016-11" db="EMBL/GenBank/DDBJ databases">
        <title>Draft Genome Assembly of Colletotrichum chlorophyti a pathogen of herbaceous plants.</title>
        <authorList>
            <person name="Gan P."/>
            <person name="Narusaka M."/>
            <person name="Tsushima A."/>
            <person name="Narusaka Y."/>
            <person name="Takano Y."/>
            <person name="Shirasu K."/>
        </authorList>
    </citation>
    <scope>NUCLEOTIDE SEQUENCE [LARGE SCALE GENOMIC DNA]</scope>
    <source>
        <strain evidence="2 3">NTL11</strain>
    </source>
</reference>
<feature type="compositionally biased region" description="Polar residues" evidence="1">
    <location>
        <begin position="2136"/>
        <end position="2154"/>
    </location>
</feature>
<feature type="compositionally biased region" description="Acidic residues" evidence="1">
    <location>
        <begin position="1603"/>
        <end position="1616"/>
    </location>
</feature>
<feature type="compositionally biased region" description="Basic and acidic residues" evidence="1">
    <location>
        <begin position="249"/>
        <end position="261"/>
    </location>
</feature>
<feature type="compositionally biased region" description="Basic and acidic residues" evidence="1">
    <location>
        <begin position="2475"/>
        <end position="2491"/>
    </location>
</feature>
<dbReference type="Proteomes" id="UP000186583">
    <property type="component" value="Unassembled WGS sequence"/>
</dbReference>
<feature type="compositionally biased region" description="Polar residues" evidence="1">
    <location>
        <begin position="370"/>
        <end position="382"/>
    </location>
</feature>
<feature type="compositionally biased region" description="Basic and acidic residues" evidence="1">
    <location>
        <begin position="732"/>
        <end position="763"/>
    </location>
</feature>
<feature type="compositionally biased region" description="Polar residues" evidence="1">
    <location>
        <begin position="1989"/>
        <end position="2003"/>
    </location>
</feature>
<feature type="compositionally biased region" description="Polar residues" evidence="1">
    <location>
        <begin position="1908"/>
        <end position="1922"/>
    </location>
</feature>
<feature type="region of interest" description="Disordered" evidence="1">
    <location>
        <begin position="647"/>
        <end position="804"/>
    </location>
</feature>
<feature type="compositionally biased region" description="Pro residues" evidence="1">
    <location>
        <begin position="1740"/>
        <end position="1749"/>
    </location>
</feature>
<feature type="compositionally biased region" description="Polar residues" evidence="1">
    <location>
        <begin position="2536"/>
        <end position="2548"/>
    </location>
</feature>
<feature type="compositionally biased region" description="Basic and acidic residues" evidence="1">
    <location>
        <begin position="695"/>
        <end position="707"/>
    </location>
</feature>
<feature type="compositionally biased region" description="Low complexity" evidence="1">
    <location>
        <begin position="1840"/>
        <end position="1854"/>
    </location>
</feature>
<feature type="compositionally biased region" description="Basic and acidic residues" evidence="1">
    <location>
        <begin position="2036"/>
        <end position="2047"/>
    </location>
</feature>
<feature type="compositionally biased region" description="Basic and acidic residues" evidence="1">
    <location>
        <begin position="133"/>
        <end position="142"/>
    </location>
</feature>
<feature type="compositionally biased region" description="Acidic residues" evidence="1">
    <location>
        <begin position="347"/>
        <end position="359"/>
    </location>
</feature>
<feature type="compositionally biased region" description="Polar residues" evidence="1">
    <location>
        <begin position="1474"/>
        <end position="1487"/>
    </location>
</feature>
<feature type="compositionally biased region" description="Polar residues" evidence="1">
    <location>
        <begin position="1878"/>
        <end position="1898"/>
    </location>
</feature>